<gene>
    <name evidence="2" type="ORF">FYJ60_03560</name>
</gene>
<proteinExistence type="predicted"/>
<evidence type="ECO:0000313" key="3">
    <source>
        <dbReference type="Proteomes" id="UP000466864"/>
    </source>
</evidence>
<dbReference type="GO" id="GO:0005737">
    <property type="term" value="C:cytoplasm"/>
    <property type="evidence" value="ECO:0007669"/>
    <property type="project" value="TreeGrafter"/>
</dbReference>
<dbReference type="Pfam" id="PF02492">
    <property type="entry name" value="cobW"/>
    <property type="match status" value="1"/>
</dbReference>
<dbReference type="InterPro" id="IPR051316">
    <property type="entry name" value="Zinc-reg_GTPase_activator"/>
</dbReference>
<evidence type="ECO:0000313" key="2">
    <source>
        <dbReference type="EMBL" id="MST81395.1"/>
    </source>
</evidence>
<comment type="caution">
    <text evidence="2">The sequence shown here is derived from an EMBL/GenBank/DDBJ whole genome shotgun (WGS) entry which is preliminary data.</text>
</comment>
<feature type="domain" description="CobW/HypB/UreG nucleotide-binding" evidence="1">
    <location>
        <begin position="42"/>
        <end position="207"/>
    </location>
</feature>
<name>A0A7X2P7C7_9FIRM</name>
<dbReference type="InterPro" id="IPR027417">
    <property type="entry name" value="P-loop_NTPase"/>
</dbReference>
<organism evidence="2 3">
    <name type="scientific">Bilifractor porci</name>
    <dbReference type="NCBI Taxonomy" id="2606636"/>
    <lineage>
        <taxon>Bacteria</taxon>
        <taxon>Bacillati</taxon>
        <taxon>Bacillota</taxon>
        <taxon>Clostridia</taxon>
        <taxon>Lachnospirales</taxon>
        <taxon>Lachnospiraceae</taxon>
        <taxon>Bilifractor</taxon>
    </lineage>
</organism>
<dbReference type="Proteomes" id="UP000466864">
    <property type="component" value="Unassembled WGS sequence"/>
</dbReference>
<dbReference type="AlphaFoldDB" id="A0A7X2P7C7"/>
<dbReference type="Gene3D" id="3.40.50.300">
    <property type="entry name" value="P-loop containing nucleotide triphosphate hydrolases"/>
    <property type="match status" value="1"/>
</dbReference>
<dbReference type="PANTHER" id="PTHR13748">
    <property type="entry name" value="COBW-RELATED"/>
    <property type="match status" value="1"/>
</dbReference>
<sequence>MAYCPPSACVELWLFFLIIPGCLDYREGVLKDNMKTIFTDCFTGAKGAGKTSLIQSIQKVQLPRKRNVLFLNEEGSIAYSASNPDCFRIYPILGGCICCSGQTELIHFMQESLAEDNPERFIIELCGAGRIKDLLPLLHLIPDCAPGLFCHILNMQHLPARMHIMGSLLWNQIAEAPIIIMNRCNALVPEQFMSCLQSIREHNKNALILPLNEKNLADTRILSMNFYQELCPEYQNYFTPIGQLKYENLFSFSENQLSSKYIDSDRSERRKIKIRIRF</sequence>
<keyword evidence="3" id="KW-1185">Reference proteome</keyword>
<evidence type="ECO:0000259" key="1">
    <source>
        <dbReference type="Pfam" id="PF02492"/>
    </source>
</evidence>
<dbReference type="EMBL" id="VUMV01000002">
    <property type="protein sequence ID" value="MST81395.1"/>
    <property type="molecule type" value="Genomic_DNA"/>
</dbReference>
<reference evidence="2 3" key="1">
    <citation type="submission" date="2019-08" db="EMBL/GenBank/DDBJ databases">
        <title>In-depth cultivation of the pig gut microbiome towards novel bacterial diversity and tailored functional studies.</title>
        <authorList>
            <person name="Wylensek D."/>
            <person name="Hitch T.C.A."/>
            <person name="Clavel T."/>
        </authorList>
    </citation>
    <scope>NUCLEOTIDE SEQUENCE [LARGE SCALE GENOMIC DNA]</scope>
    <source>
        <strain evidence="2 3">Oil+RF-744-WCA-WT-13</strain>
    </source>
</reference>
<dbReference type="PANTHER" id="PTHR13748:SF62">
    <property type="entry name" value="COBW DOMAIN-CONTAINING PROTEIN"/>
    <property type="match status" value="1"/>
</dbReference>
<dbReference type="SUPFAM" id="SSF52540">
    <property type="entry name" value="P-loop containing nucleoside triphosphate hydrolases"/>
    <property type="match status" value="1"/>
</dbReference>
<dbReference type="InterPro" id="IPR003495">
    <property type="entry name" value="CobW/HypB/UreG_nucleotide-bd"/>
</dbReference>
<accession>A0A7X2P7C7</accession>
<protein>
    <recommendedName>
        <fullName evidence="1">CobW/HypB/UreG nucleotide-binding domain-containing protein</fullName>
    </recommendedName>
</protein>